<reference evidence="3 4" key="1">
    <citation type="journal article" date="2019" name="Int. J. Syst. Evol. Microbiol.">
        <title>The Global Catalogue of Microorganisms (GCM) 10K type strain sequencing project: providing services to taxonomists for standard genome sequencing and annotation.</title>
        <authorList>
            <consortium name="The Broad Institute Genomics Platform"/>
            <consortium name="The Broad Institute Genome Sequencing Center for Infectious Disease"/>
            <person name="Wu L."/>
            <person name="Ma J."/>
        </authorList>
    </citation>
    <scope>NUCLEOTIDE SEQUENCE [LARGE SCALE GENOMIC DNA]</scope>
    <source>
        <strain evidence="3 4">JCM 30072</strain>
    </source>
</reference>
<evidence type="ECO:0000313" key="3">
    <source>
        <dbReference type="EMBL" id="MFC7060224.1"/>
    </source>
</evidence>
<dbReference type="Proteomes" id="UP001596445">
    <property type="component" value="Unassembled WGS sequence"/>
</dbReference>
<dbReference type="InterPro" id="IPR038717">
    <property type="entry name" value="Tc1-like_DDE_dom"/>
</dbReference>
<protein>
    <submittedName>
        <fullName evidence="3">IS630 family transposase</fullName>
    </submittedName>
</protein>
<dbReference type="NCBIfam" id="NF033545">
    <property type="entry name" value="transpos_IS630"/>
    <property type="match status" value="1"/>
</dbReference>
<dbReference type="SUPFAM" id="SSF46689">
    <property type="entry name" value="Homeodomain-like"/>
    <property type="match status" value="1"/>
</dbReference>
<feature type="compositionally biased region" description="Basic residues" evidence="1">
    <location>
        <begin position="150"/>
        <end position="165"/>
    </location>
</feature>
<gene>
    <name evidence="3" type="ORF">ACFQQG_20995</name>
</gene>
<dbReference type="InterPro" id="IPR047655">
    <property type="entry name" value="Transpos_IS630-like"/>
</dbReference>
<dbReference type="Gene3D" id="3.30.420.10">
    <property type="entry name" value="Ribonuclease H-like superfamily/Ribonuclease H"/>
    <property type="match status" value="1"/>
</dbReference>
<keyword evidence="4" id="KW-1185">Reference proteome</keyword>
<feature type="region of interest" description="Disordered" evidence="1">
    <location>
        <begin position="140"/>
        <end position="168"/>
    </location>
</feature>
<accession>A0ABD5W692</accession>
<comment type="caution">
    <text evidence="3">The sequence shown here is derived from an EMBL/GenBank/DDBJ whole genome shotgun (WGS) entry which is preliminary data.</text>
</comment>
<dbReference type="RefSeq" id="WP_382187593.1">
    <property type="nucleotide sequence ID" value="NZ_JBHSZI010000007.1"/>
</dbReference>
<dbReference type="AlphaFoldDB" id="A0ABD5W692"/>
<dbReference type="InterPro" id="IPR009057">
    <property type="entry name" value="Homeodomain-like_sf"/>
</dbReference>
<organism evidence="3 4">
    <name type="scientific">Halovenus salina</name>
    <dbReference type="NCBI Taxonomy" id="1510225"/>
    <lineage>
        <taxon>Archaea</taxon>
        <taxon>Methanobacteriati</taxon>
        <taxon>Methanobacteriota</taxon>
        <taxon>Stenosarchaea group</taxon>
        <taxon>Halobacteria</taxon>
        <taxon>Halobacteriales</taxon>
        <taxon>Haloarculaceae</taxon>
        <taxon>Halovenus</taxon>
    </lineage>
</organism>
<proteinExistence type="predicted"/>
<feature type="domain" description="Tc1-like transposase DDE" evidence="2">
    <location>
        <begin position="173"/>
        <end position="328"/>
    </location>
</feature>
<dbReference type="Pfam" id="PF13358">
    <property type="entry name" value="DDE_3"/>
    <property type="match status" value="1"/>
</dbReference>
<evidence type="ECO:0000313" key="4">
    <source>
        <dbReference type="Proteomes" id="UP001596445"/>
    </source>
</evidence>
<evidence type="ECO:0000259" key="2">
    <source>
        <dbReference type="Pfam" id="PF13358"/>
    </source>
</evidence>
<dbReference type="EMBL" id="JBHSZI010000007">
    <property type="protein sequence ID" value="MFC7060224.1"/>
    <property type="molecule type" value="Genomic_DNA"/>
</dbReference>
<dbReference type="InterPro" id="IPR036397">
    <property type="entry name" value="RNaseH_sf"/>
</dbReference>
<evidence type="ECO:0000256" key="1">
    <source>
        <dbReference type="SAM" id="MobiDB-lite"/>
    </source>
</evidence>
<sequence length="354" mass="40745">MGRLDDVTLEELYKLKDQIDEGKPRERVLAAIGRKQGDQIDTLAERHGVVTRTIQNWLNRFKEQPIEQAPYDAPRPGGPAKIDGAEREQLFEQLQQPPTELGYDQQAWSAKLLLHHVKEEYGVEYHETYAYDLLREAGLSDSTASPPRGRPPRQSRVRRHSRKKRPELSEKTVVVVDQFTKHVGTVLRRGWFPIGSNPTVETSTSWESVTVLGAVTDDGDSFYCWTDENLTRFHGIRLLEALQERFGDELVVFLDRAGYFWARDLWEHVSGTRATETVGDSSVACVRGDDLEVWYFPSKLPELNAVEGCWDQLQEWFKHRLVPDLSTLEEYLRQGLSTINEPDIWPYLTSKYLS</sequence>
<name>A0ABD5W692_9EURY</name>
<dbReference type="Pfam" id="PF13565">
    <property type="entry name" value="HTH_32"/>
    <property type="match status" value="1"/>
</dbReference>